<keyword evidence="5" id="KW-1185">Reference proteome</keyword>
<evidence type="ECO:0000313" key="4">
    <source>
        <dbReference type="EMBL" id="CCH49460.1"/>
    </source>
</evidence>
<dbReference type="PROSITE" id="PS50977">
    <property type="entry name" value="HTH_TETR_2"/>
    <property type="match status" value="1"/>
</dbReference>
<evidence type="ECO:0000256" key="1">
    <source>
        <dbReference type="ARBA" id="ARBA00023125"/>
    </source>
</evidence>
<dbReference type="OrthoDB" id="9812993at2"/>
<name>M1WME4_PSEP2</name>
<dbReference type="InterPro" id="IPR036271">
    <property type="entry name" value="Tet_transcr_reg_TetR-rel_C_sf"/>
</dbReference>
<dbReference type="STRING" id="1322246.BN4_12225"/>
<dbReference type="Proteomes" id="UP000011724">
    <property type="component" value="Chromosome"/>
</dbReference>
<dbReference type="GO" id="GO:0003677">
    <property type="term" value="F:DNA binding"/>
    <property type="evidence" value="ECO:0007669"/>
    <property type="project" value="UniProtKB-UniRule"/>
</dbReference>
<reference evidence="5" key="2">
    <citation type="journal article" date="2013" name="Stand. Genomic Sci.">
        <title>Complete genome sequence of Desulfocapsa sulfexigens, a marine deltaproteobacterium specialized in disproportionating inorganic sulfur compounds.</title>
        <authorList>
            <person name="Finster K.W."/>
            <person name="Kjeldsen K.U."/>
            <person name="Kube M."/>
            <person name="Reinhardt R."/>
            <person name="Mussmann M."/>
            <person name="Amann R."/>
            <person name="Schreiber L."/>
        </authorList>
    </citation>
    <scope>NUCLEOTIDE SEQUENCE [LARGE SCALE GENOMIC DNA]</scope>
    <source>
        <strain evidence="5">DSM 10523 / SB164P1</strain>
    </source>
</reference>
<dbReference type="SUPFAM" id="SSF48498">
    <property type="entry name" value="Tetracyclin repressor-like, C-terminal domain"/>
    <property type="match status" value="1"/>
</dbReference>
<sequence>MTKDMTPKAIREAVIKAATQCFAEKGIKRTTYARLGEVSGVDPVAIKVLFGSKDLLAMTVQSHELEKLKSDYLTHVPDAQADETIKFIICHRLEFLAQNRDRSVLLIKNALAARQPWASMLDHILWELSIEFASILEKGVREGSLRRDSNVTTAVRAITSFYMTGLVVIGFKAAQFDPQVVWEFIEPQLKLVLDSLRA</sequence>
<feature type="domain" description="HTH tetR-type" evidence="3">
    <location>
        <begin position="8"/>
        <end position="68"/>
    </location>
</feature>
<gene>
    <name evidence="4" type="ordered locus">BN4_12225</name>
</gene>
<evidence type="ECO:0000313" key="5">
    <source>
        <dbReference type="Proteomes" id="UP000011724"/>
    </source>
</evidence>
<dbReference type="InterPro" id="IPR009057">
    <property type="entry name" value="Homeodomain-like_sf"/>
</dbReference>
<evidence type="ECO:0000259" key="3">
    <source>
        <dbReference type="PROSITE" id="PS50977"/>
    </source>
</evidence>
<protein>
    <recommendedName>
        <fullName evidence="3">HTH tetR-type domain-containing protein</fullName>
    </recommendedName>
</protein>
<feature type="DNA-binding region" description="H-T-H motif" evidence="2">
    <location>
        <begin position="31"/>
        <end position="50"/>
    </location>
</feature>
<dbReference type="HOGENOM" id="CLU_1376233_0_0_7"/>
<dbReference type="Gene3D" id="1.10.10.60">
    <property type="entry name" value="Homeodomain-like"/>
    <property type="match status" value="1"/>
</dbReference>
<evidence type="ECO:0000256" key="2">
    <source>
        <dbReference type="PROSITE-ProRule" id="PRU00335"/>
    </source>
</evidence>
<dbReference type="eggNOG" id="ENOG50318VM">
    <property type="taxonomic scope" value="Bacteria"/>
</dbReference>
<reference evidence="4 5" key="1">
    <citation type="journal article" date="2013" name="PLoS ONE">
        <title>The first genomic and proteomic characterization of a deep-sea sulfate reducer: insights into the piezophilic lifestyle of Desulfovibrio piezophilus.</title>
        <authorList>
            <person name="Pradel N."/>
            <person name="Ji B."/>
            <person name="Gimenez G."/>
            <person name="Talla E."/>
            <person name="Lenoble P."/>
            <person name="Garel M."/>
            <person name="Tamburini C."/>
            <person name="Fourquet P."/>
            <person name="Lebrun R."/>
            <person name="Bertin P."/>
            <person name="Denis Y."/>
            <person name="Pophillat M."/>
            <person name="Barbe V."/>
            <person name="Ollivier B."/>
            <person name="Dolla A."/>
        </authorList>
    </citation>
    <scope>NUCLEOTIDE SEQUENCE [LARGE SCALE GENOMIC DNA]</scope>
    <source>
        <strain evidence="5">DSM 10523 / SB164P1</strain>
    </source>
</reference>
<proteinExistence type="predicted"/>
<accession>M1WME4</accession>
<dbReference type="Gene3D" id="1.10.357.10">
    <property type="entry name" value="Tetracycline Repressor, domain 2"/>
    <property type="match status" value="1"/>
</dbReference>
<dbReference type="BioCyc" id="DPIE1322246:BN4_RS11180-MONOMER"/>
<dbReference type="PATRIC" id="fig|879567.3.peg.2371"/>
<dbReference type="AlphaFoldDB" id="M1WME4"/>
<keyword evidence="1 2" id="KW-0238">DNA-binding</keyword>
<dbReference type="RefSeq" id="WP_015415504.1">
    <property type="nucleotide sequence ID" value="NC_020409.1"/>
</dbReference>
<dbReference type="KEGG" id="dpi:BN4_12225"/>
<organism evidence="4 5">
    <name type="scientific">Pseudodesulfovibrio piezophilus (strain DSM 21447 / JCM 15486 / C1TLV30)</name>
    <name type="common">Desulfovibrio piezophilus</name>
    <dbReference type="NCBI Taxonomy" id="1322246"/>
    <lineage>
        <taxon>Bacteria</taxon>
        <taxon>Pseudomonadati</taxon>
        <taxon>Thermodesulfobacteriota</taxon>
        <taxon>Desulfovibrionia</taxon>
        <taxon>Desulfovibrionales</taxon>
        <taxon>Desulfovibrionaceae</taxon>
    </lineage>
</organism>
<dbReference type="SUPFAM" id="SSF46689">
    <property type="entry name" value="Homeodomain-like"/>
    <property type="match status" value="1"/>
</dbReference>
<dbReference type="InterPro" id="IPR001647">
    <property type="entry name" value="HTH_TetR"/>
</dbReference>
<dbReference type="EMBL" id="FO203427">
    <property type="protein sequence ID" value="CCH49460.1"/>
    <property type="molecule type" value="Genomic_DNA"/>
</dbReference>